<dbReference type="HOGENOM" id="CLU_1567108_0_0_2"/>
<evidence type="ECO:0000313" key="7">
    <source>
        <dbReference type="Proteomes" id="UP000299011"/>
    </source>
</evidence>
<reference evidence="2 5" key="2">
    <citation type="journal article" date="2012" name="J. Bacteriol.">
        <title>Complete genome sequence of the metabolically versatile halophilic archaeon Haloferax mediterranei, a poly(3-hydroxybutyrate-co-3-hydroxyvalerate) producer.</title>
        <authorList>
            <person name="Han J."/>
            <person name="Zhang F."/>
            <person name="Hou J."/>
            <person name="Liu X."/>
            <person name="Li M."/>
            <person name="Liu H."/>
            <person name="Cai L."/>
            <person name="Zhang B."/>
            <person name="Chen Y."/>
            <person name="Zhou J."/>
            <person name="Hu S."/>
            <person name="Xiang H."/>
        </authorList>
    </citation>
    <scope>NUCLEOTIDE SEQUENCE [LARGE SCALE GENOMIC DNA]</scope>
    <source>
        <strain evidence="5">ATCC 33500 / DSM 1411 / JCM 8866 / NBRC 14739 / NCIMB 2177 / R-4</strain>
        <strain evidence="2">CGMCC 1.2087</strain>
    </source>
</reference>
<reference evidence="3 6" key="3">
    <citation type="journal article" date="2014" name="PLoS Genet.">
        <title>Phylogenetically driven sequencing of extremely halophilic archaea reveals strategies for static and dynamic osmo-response.</title>
        <authorList>
            <person name="Becker E.A."/>
            <person name="Seitzer P.M."/>
            <person name="Tritt A."/>
            <person name="Larsen D."/>
            <person name="Krusor M."/>
            <person name="Yao A.I."/>
            <person name="Wu D."/>
            <person name="Madern D."/>
            <person name="Eisen J.A."/>
            <person name="Darling A.E."/>
            <person name="Facciotti M.T."/>
        </authorList>
    </citation>
    <scope>NUCLEOTIDE SEQUENCE [LARGE SCALE GENOMIC DNA]</scope>
    <source>
        <strain evidence="3">ATCC 33500</strain>
        <strain evidence="6">ATCC 33500 / DSM 1411 / JCM 8866 / NBRC 14739 / NCIMB 2177 / R-4</strain>
    </source>
</reference>
<accession>I3R134</accession>
<evidence type="ECO:0000313" key="3">
    <source>
        <dbReference type="EMBL" id="EMA02778.1"/>
    </source>
</evidence>
<dbReference type="EMBL" id="AOLO01000007">
    <property type="protein sequence ID" value="EMA02778.1"/>
    <property type="molecule type" value="Genomic_DNA"/>
</dbReference>
<dbReference type="PROSITE" id="PS51352">
    <property type="entry name" value="THIOREDOXIN_2"/>
    <property type="match status" value="1"/>
</dbReference>
<name>I3R134_HALMT</name>
<dbReference type="InterPro" id="IPR013766">
    <property type="entry name" value="Thioredoxin_domain"/>
</dbReference>
<dbReference type="PaxDb" id="523841-HFX_0203"/>
<evidence type="ECO:0000313" key="6">
    <source>
        <dbReference type="Proteomes" id="UP000011603"/>
    </source>
</evidence>
<evidence type="ECO:0000313" key="4">
    <source>
        <dbReference type="EMBL" id="QCQ74498.1"/>
    </source>
</evidence>
<dbReference type="KEGG" id="hme:HFX_0203"/>
<organism evidence="2 5">
    <name type="scientific">Haloferax mediterranei (strain ATCC 33500 / DSM 1411 / JCM 8866 / NBRC 14739 / NCIMB 2177 / R-4)</name>
    <name type="common">Halobacterium mediterranei</name>
    <dbReference type="NCBI Taxonomy" id="523841"/>
    <lineage>
        <taxon>Archaea</taxon>
        <taxon>Methanobacteriati</taxon>
        <taxon>Methanobacteriota</taxon>
        <taxon>Stenosarchaea group</taxon>
        <taxon>Halobacteria</taxon>
        <taxon>Halobacteriales</taxon>
        <taxon>Haloferacaceae</taxon>
        <taxon>Haloferax</taxon>
    </lineage>
</organism>
<reference evidence="4 7" key="5">
    <citation type="submission" date="2019-04" db="EMBL/GenBank/DDBJ databases">
        <title>Methylomes of two halophilic Archaea, Haloarcula marismortui and Haloferax mediterranei.</title>
        <authorList>
            <person name="DasSarma S."/>
            <person name="DasSarma P."/>
            <person name="DasSarma S."/>
            <person name="Fomenkov A."/>
            <person name="Vincze T."/>
            <person name="Anton B.P."/>
            <person name="Roberts R.J."/>
        </authorList>
    </citation>
    <scope>NUCLEOTIDE SEQUENCE [LARGE SCALE GENOMIC DNA]</scope>
    <source>
        <strain evidence="4">ATCC 33500</strain>
        <strain evidence="7">ATCC 33500 / DSM 1411 / JCM 8866 / NBRC 14739 / NCIMB 2177 / R-4</strain>
    </source>
</reference>
<reference evidence="2" key="1">
    <citation type="journal article" date="2012" name="Appl. Environ. Microbiol.">
        <title>Identification of the haloarchaeal phasin (PhaP) that functions in polyhydroxyalkanoate accumulation and granule formation in Haloferax mediterranei.</title>
        <authorList>
            <person name="Cai S."/>
            <person name="Cai L."/>
            <person name="Liu H."/>
            <person name="Liu X."/>
            <person name="Han J."/>
            <person name="Zhou J."/>
            <person name="Xiang H."/>
        </authorList>
    </citation>
    <scope>NUCLEOTIDE SEQUENCE</scope>
    <source>
        <strain evidence="2">CGMCC 1.2087</strain>
    </source>
</reference>
<dbReference type="Proteomes" id="UP000299011">
    <property type="component" value="Chromosome"/>
</dbReference>
<reference evidence="2" key="4">
    <citation type="submission" date="2014-05" db="EMBL/GenBank/DDBJ databases">
        <authorList>
            <person name="Wang L."/>
            <person name="Yang H."/>
            <person name="Xiang H."/>
        </authorList>
    </citation>
    <scope>NUCLEOTIDE SEQUENCE</scope>
    <source>
        <strain evidence="2">CGMCC 1.2087</strain>
    </source>
</reference>
<keyword evidence="2" id="KW-0560">Oxidoreductase</keyword>
<dbReference type="eggNOG" id="arCOG00310">
    <property type="taxonomic scope" value="Archaea"/>
</dbReference>
<gene>
    <name evidence="2" type="primary">bcp</name>
    <name evidence="2" type="ordered locus">HFX_0203</name>
    <name evidence="3" type="ORF">C439_09355</name>
    <name evidence="4" type="ORF">E6P09_04125</name>
</gene>
<dbReference type="Pfam" id="PF00578">
    <property type="entry name" value="AhpC-TSA"/>
    <property type="match status" value="1"/>
</dbReference>
<dbReference type="InterPro" id="IPR036249">
    <property type="entry name" value="Thioredoxin-like_sf"/>
</dbReference>
<keyword evidence="2" id="KW-0575">Peroxidase</keyword>
<dbReference type="EC" id="1.11.1.15" evidence="2"/>
<dbReference type="EMBL" id="CP001868">
    <property type="protein sequence ID" value="AFK17944.1"/>
    <property type="molecule type" value="Genomic_DNA"/>
</dbReference>
<dbReference type="EMBL" id="CP039139">
    <property type="protein sequence ID" value="QCQ74498.1"/>
    <property type="molecule type" value="Genomic_DNA"/>
</dbReference>
<dbReference type="Gene3D" id="3.40.30.10">
    <property type="entry name" value="Glutaredoxin"/>
    <property type="match status" value="1"/>
</dbReference>
<sequence length="179" mass="20302">MHAREMVMPSMHEYPVMSDKAQSLNFELPNVAAGSETVSLADVEADFLVLLLQRDYYCKMCRRQVQSVKRRYDEFEARDAEVVSVLPEPPERAEKWQQSYDLPFPLLADPGADVGDEFDQPTRFGALGKLHDLVGRMPEAVLIDLRGDEPEVVYTHRGSNPADRPEIDDLLNRIDQLAA</sequence>
<dbReference type="AlphaFoldDB" id="I3R134"/>
<dbReference type="Proteomes" id="UP000006469">
    <property type="component" value="Chromosome"/>
</dbReference>
<feature type="domain" description="Thioredoxin" evidence="1">
    <location>
        <begin position="17"/>
        <end position="179"/>
    </location>
</feature>
<evidence type="ECO:0000313" key="5">
    <source>
        <dbReference type="Proteomes" id="UP000006469"/>
    </source>
</evidence>
<dbReference type="Proteomes" id="UP000011603">
    <property type="component" value="Unassembled WGS sequence"/>
</dbReference>
<dbReference type="InterPro" id="IPR000866">
    <property type="entry name" value="AhpC/TSA"/>
</dbReference>
<protein>
    <submittedName>
        <fullName evidence="4">Redoxin domain-containing protein</fullName>
    </submittedName>
    <submittedName>
        <fullName evidence="2">Thioredoxin-dependent hydroperoxide peroxidase</fullName>
        <ecNumber evidence="2">1.11.1.15</ecNumber>
    </submittedName>
</protein>
<dbReference type="PATRIC" id="fig|523841.21.peg.1901"/>
<dbReference type="GO" id="GO:0004601">
    <property type="term" value="F:peroxidase activity"/>
    <property type="evidence" value="ECO:0007669"/>
    <property type="project" value="UniProtKB-KW"/>
</dbReference>
<keyword evidence="6" id="KW-1185">Reference proteome</keyword>
<dbReference type="SUPFAM" id="SSF52833">
    <property type="entry name" value="Thioredoxin-like"/>
    <property type="match status" value="1"/>
</dbReference>
<dbReference type="STRING" id="523841.HFX_0203"/>
<proteinExistence type="predicted"/>
<evidence type="ECO:0000259" key="1">
    <source>
        <dbReference type="PROSITE" id="PS51352"/>
    </source>
</evidence>
<evidence type="ECO:0000313" key="2">
    <source>
        <dbReference type="EMBL" id="AFK17944.1"/>
    </source>
</evidence>